<evidence type="ECO:0008006" key="3">
    <source>
        <dbReference type="Google" id="ProtNLM"/>
    </source>
</evidence>
<keyword evidence="2" id="KW-1185">Reference proteome</keyword>
<accession>A0AAW1IC70</accession>
<dbReference type="InterPro" id="IPR017850">
    <property type="entry name" value="Alkaline_phosphatase_core_sf"/>
</dbReference>
<dbReference type="FunFam" id="3.40.720.10:FF:000017">
    <property type="entry name" value="Predicted protein"/>
    <property type="match status" value="1"/>
</dbReference>
<proteinExistence type="predicted"/>
<dbReference type="PANTHER" id="PTHR10974:SF9">
    <property type="entry name" value="DUF229 DOMAIN CONTAINING PROTEIN-RELATED"/>
    <property type="match status" value="1"/>
</dbReference>
<dbReference type="CDD" id="cd16021">
    <property type="entry name" value="ALP_like"/>
    <property type="match status" value="1"/>
</dbReference>
<gene>
    <name evidence="1" type="ORF">QE152_g36800</name>
</gene>
<evidence type="ECO:0000313" key="2">
    <source>
        <dbReference type="Proteomes" id="UP001458880"/>
    </source>
</evidence>
<dbReference type="InterPro" id="IPR004245">
    <property type="entry name" value="DUF229"/>
</dbReference>
<comment type="caution">
    <text evidence="1">The sequence shown here is derived from an EMBL/GenBank/DDBJ whole genome shotgun (WGS) entry which is preliminary data.</text>
</comment>
<reference evidence="1 2" key="1">
    <citation type="journal article" date="2024" name="BMC Genomics">
        <title>De novo assembly and annotation of Popillia japonica's genome with initial clues to its potential as an invasive pest.</title>
        <authorList>
            <person name="Cucini C."/>
            <person name="Boschi S."/>
            <person name="Funari R."/>
            <person name="Cardaioli E."/>
            <person name="Iannotti N."/>
            <person name="Marturano G."/>
            <person name="Paoli F."/>
            <person name="Bruttini M."/>
            <person name="Carapelli A."/>
            <person name="Frati F."/>
            <person name="Nardi F."/>
        </authorList>
    </citation>
    <scope>NUCLEOTIDE SEQUENCE [LARGE SCALE GENOMIC DNA]</scope>
    <source>
        <strain evidence="1">DMR45628</strain>
    </source>
</reference>
<dbReference type="SUPFAM" id="SSF53649">
    <property type="entry name" value="Alkaline phosphatase-like"/>
    <property type="match status" value="1"/>
</dbReference>
<dbReference type="AlphaFoldDB" id="A0AAW1IC70"/>
<organism evidence="1 2">
    <name type="scientific">Popillia japonica</name>
    <name type="common">Japanese beetle</name>
    <dbReference type="NCBI Taxonomy" id="7064"/>
    <lineage>
        <taxon>Eukaryota</taxon>
        <taxon>Metazoa</taxon>
        <taxon>Ecdysozoa</taxon>
        <taxon>Arthropoda</taxon>
        <taxon>Hexapoda</taxon>
        <taxon>Insecta</taxon>
        <taxon>Pterygota</taxon>
        <taxon>Neoptera</taxon>
        <taxon>Endopterygota</taxon>
        <taxon>Coleoptera</taxon>
        <taxon>Polyphaga</taxon>
        <taxon>Scarabaeiformia</taxon>
        <taxon>Scarabaeidae</taxon>
        <taxon>Rutelinae</taxon>
        <taxon>Popillia</taxon>
    </lineage>
</organism>
<feature type="non-terminal residue" evidence="1">
    <location>
        <position position="515"/>
    </location>
</feature>
<sequence>MIPDVDPWNEEVKPFYKKESYVPCNKFKLLTYIVKNSSSAILHVNDEVKKFYSSKPIKCCYINVTRNENATVPDNHITFSKCTDFNSRLDITGRTVTVKCRSKNIVYSNSYSPITITKNLQTKMQIYANLTKKESKPLNVLFIGIDSISRLNFIRTMQKSRQFLVNTGWVEYKGYNKIADNTFPNLVAMLTGKHFLAGFKTCNPYIKLGCLDKANFIWSDYQKLGYITAYAEDESSINTFNYNKKGFLHEPVDYYLRAYSVAINKLQKKVVDEMEYCTGPESSGERILKVATDFIDTFIDYPTFGFFWMNSFSHNILNAPTRMDDKVFKVLESIYKSKYSNNSVIIFLSDHGIRFGNIRATRTGWLEERLPFLYFWFPKWFRHKYPEQYYNLITNAKSRLTTPYDVYMTVQDILVLSGLKYKIKPSEGCPACKSLFTPIPFRSCEDLNGLLGWYGKAAEKCAKYGVSKVLRAGISAESSRSKEVYLLVVVETVPEAIFESTLVVEAGEVTRGSYL</sequence>
<protein>
    <recommendedName>
        <fullName evidence="3">DUF229 domain containing protein</fullName>
    </recommendedName>
</protein>
<dbReference type="GO" id="GO:0005615">
    <property type="term" value="C:extracellular space"/>
    <property type="evidence" value="ECO:0007669"/>
    <property type="project" value="TreeGrafter"/>
</dbReference>
<dbReference type="Pfam" id="PF02995">
    <property type="entry name" value="DUF229"/>
    <property type="match status" value="1"/>
</dbReference>
<evidence type="ECO:0000313" key="1">
    <source>
        <dbReference type="EMBL" id="KAK9686967.1"/>
    </source>
</evidence>
<dbReference type="Gene3D" id="3.40.720.10">
    <property type="entry name" value="Alkaline Phosphatase, subunit A"/>
    <property type="match status" value="1"/>
</dbReference>
<dbReference type="PANTHER" id="PTHR10974">
    <property type="entry name" value="FI08016P-RELATED"/>
    <property type="match status" value="1"/>
</dbReference>
<dbReference type="Proteomes" id="UP001458880">
    <property type="component" value="Unassembled WGS sequence"/>
</dbReference>
<dbReference type="EMBL" id="JASPKY010000671">
    <property type="protein sequence ID" value="KAK9686967.1"/>
    <property type="molecule type" value="Genomic_DNA"/>
</dbReference>
<name>A0AAW1IC70_POPJA</name>